<evidence type="ECO:0000313" key="2">
    <source>
        <dbReference type="Proteomes" id="UP000007319"/>
    </source>
</evidence>
<proteinExistence type="predicted"/>
<evidence type="ECO:0000313" key="1">
    <source>
        <dbReference type="EMBL" id="CCD02934.1"/>
    </source>
</evidence>
<protein>
    <submittedName>
        <fullName evidence="1">Uncharacterized protein</fullName>
    </submittedName>
</protein>
<dbReference type="KEGG" id="abs:AZOBR_p340172"/>
<keyword evidence="1" id="KW-0614">Plasmid</keyword>
<name>A0A9P1JZV8_9PROT</name>
<sequence>MSQTERAELSEGAVFSVAYPFVRDIHRSMDEDGIGTSLTWKPGLRAVYVPAFEAPDAEEVADAMGEMILTVVSVHKPGRFPTRVFFTRQWVTPDSRKFGKSKLHVATAEKFRRLARGFGVQVWRMAEPDEVSSHLEKLKEAA</sequence>
<reference evidence="1 2" key="1">
    <citation type="journal article" date="2011" name="PLoS Genet.">
        <title>Azospirillum genomes reveal transition of bacteria from aquatic to terrestrial environments.</title>
        <authorList>
            <person name="Wisniewski-Dye F."/>
            <person name="Borziak K."/>
            <person name="Khalsa-Moyers G."/>
            <person name="Alexandre G."/>
            <person name="Sukharnikov L.O."/>
            <person name="Wuichet K."/>
            <person name="Hurst G.B."/>
            <person name="McDonald W.H."/>
            <person name="Robertson J.S."/>
            <person name="Barbe V."/>
            <person name="Calteau A."/>
            <person name="Rouy Z."/>
            <person name="Mangenot S."/>
            <person name="Prigent-Combaret C."/>
            <person name="Normand P."/>
            <person name="Boyer M."/>
            <person name="Siguier P."/>
            <person name="Dessaux Y."/>
            <person name="Elmerich C."/>
            <person name="Condemine G."/>
            <person name="Krishnen G."/>
            <person name="Kennedy I."/>
            <person name="Paterson A.H."/>
            <person name="Gonzalez V."/>
            <person name="Mavingui P."/>
            <person name="Zhulin I.B."/>
        </authorList>
    </citation>
    <scope>NUCLEOTIDE SEQUENCE [LARGE SCALE GENOMIC DNA]</scope>
    <source>
        <strain evidence="1 2">Sp245</strain>
    </source>
</reference>
<dbReference type="Proteomes" id="UP000007319">
    <property type="component" value="Plasmid AZOBR_p3"/>
</dbReference>
<dbReference type="EMBL" id="HE577330">
    <property type="protein sequence ID" value="CCD02934.1"/>
    <property type="molecule type" value="Genomic_DNA"/>
</dbReference>
<gene>
    <name evidence="1" type="ORF">AZOBR_p340172</name>
</gene>
<organism evidence="1 2">
    <name type="scientific">Azospirillum baldaniorum</name>
    <dbReference type="NCBI Taxonomy" id="1064539"/>
    <lineage>
        <taxon>Bacteria</taxon>
        <taxon>Pseudomonadati</taxon>
        <taxon>Pseudomonadota</taxon>
        <taxon>Alphaproteobacteria</taxon>
        <taxon>Rhodospirillales</taxon>
        <taxon>Azospirillaceae</taxon>
        <taxon>Azospirillum</taxon>
    </lineage>
</organism>
<dbReference type="AlphaFoldDB" id="A0A9P1JZV8"/>
<keyword evidence="2" id="KW-1185">Reference proteome</keyword>
<geneLocation type="plasmid" evidence="1 2">
    <name>AZOBR_p3</name>
</geneLocation>
<dbReference type="RefSeq" id="WP_014199446.1">
    <property type="nucleotide sequence ID" value="NC_016595.1"/>
</dbReference>
<accession>A0A9P1JZV8</accession>